<keyword evidence="1" id="KW-0245">EGF-like domain</keyword>
<dbReference type="OrthoDB" id="192253at2759"/>
<dbReference type="Gene3D" id="2.10.25.10">
    <property type="entry name" value="Laminin"/>
    <property type="match status" value="2"/>
</dbReference>
<evidence type="ECO:0000256" key="1">
    <source>
        <dbReference type="ARBA" id="ARBA00022536"/>
    </source>
</evidence>
<evidence type="ECO:0000256" key="4">
    <source>
        <dbReference type="ARBA" id="ARBA00023157"/>
    </source>
</evidence>
<dbReference type="AlphaFoldDB" id="A0A7K4JUX9"/>
<dbReference type="PROSITE" id="PS52047">
    <property type="entry name" value="I_EGF_2"/>
    <property type="match status" value="1"/>
</dbReference>
<dbReference type="Proteomes" id="UP000531151">
    <property type="component" value="Unassembled WGS sequence"/>
</dbReference>
<evidence type="ECO:0000313" key="7">
    <source>
        <dbReference type="Proteomes" id="UP000531151"/>
    </source>
</evidence>
<evidence type="ECO:0000313" key="6">
    <source>
        <dbReference type="EMBL" id="NWH69075.1"/>
    </source>
</evidence>
<dbReference type="Pfam" id="PF23106">
    <property type="entry name" value="EGF_Teneurin"/>
    <property type="match status" value="1"/>
</dbReference>
<dbReference type="InterPro" id="IPR057243">
    <property type="entry name" value="Integrin_I-EGF_CS"/>
</dbReference>
<dbReference type="InterPro" id="IPR015812">
    <property type="entry name" value="Integrin_bsu"/>
</dbReference>
<name>A0A7K4JUX9_GEOCA</name>
<sequence>PCPGPQRGECVCGRCRCREGFGGHACGCPLGRGRCLRGGQECSGHGRCVCGTCRCHHGYRGPLCDHCPSCPTPCQRLR</sequence>
<feature type="non-terminal residue" evidence="6">
    <location>
        <position position="1"/>
    </location>
</feature>
<dbReference type="PROSITE" id="PS00243">
    <property type="entry name" value="I_EGF_1"/>
    <property type="match status" value="1"/>
</dbReference>
<organism evidence="6 7">
    <name type="scientific">Geococcyx californianus</name>
    <name type="common">Greater roadrunner</name>
    <name type="synonym">Saurothera californiana</name>
    <dbReference type="NCBI Taxonomy" id="8947"/>
    <lineage>
        <taxon>Eukaryota</taxon>
        <taxon>Metazoa</taxon>
        <taxon>Chordata</taxon>
        <taxon>Craniata</taxon>
        <taxon>Vertebrata</taxon>
        <taxon>Euteleostomi</taxon>
        <taxon>Archelosauria</taxon>
        <taxon>Archosauria</taxon>
        <taxon>Dinosauria</taxon>
        <taxon>Saurischia</taxon>
        <taxon>Theropoda</taxon>
        <taxon>Coelurosauria</taxon>
        <taxon>Aves</taxon>
        <taxon>Neognathae</taxon>
        <taxon>Neoaves</taxon>
        <taxon>Otidimorphae</taxon>
        <taxon>Cuculiformes</taxon>
        <taxon>Neomorphidae</taxon>
        <taxon>Geococcyx</taxon>
    </lineage>
</organism>
<dbReference type="EMBL" id="VWPV01192690">
    <property type="protein sequence ID" value="NWH69075.1"/>
    <property type="molecule type" value="Genomic_DNA"/>
</dbReference>
<reference evidence="6 7" key="1">
    <citation type="submission" date="2019-09" db="EMBL/GenBank/DDBJ databases">
        <title>Bird 10,000 Genomes (B10K) Project - Family phase.</title>
        <authorList>
            <person name="Zhang G."/>
        </authorList>
    </citation>
    <scope>NUCLEOTIDE SEQUENCE [LARGE SCALE GENOMIC DNA]</scope>
    <source>
        <strain evidence="6">B10K-CU-031-07</strain>
        <tissue evidence="6">Muscle</tissue>
    </source>
</reference>
<dbReference type="GO" id="GO:0098609">
    <property type="term" value="P:cell-cell adhesion"/>
    <property type="evidence" value="ECO:0007669"/>
    <property type="project" value="TreeGrafter"/>
</dbReference>
<keyword evidence="2" id="KW-0732">Signal</keyword>
<gene>
    <name evidence="6" type="primary">Itgb2_1</name>
    <name evidence="6" type="ORF">GEOCAL_R14529</name>
</gene>
<dbReference type="PANTHER" id="PTHR10082">
    <property type="entry name" value="INTEGRIN BETA SUBUNIT"/>
    <property type="match status" value="1"/>
</dbReference>
<dbReference type="GO" id="GO:0005925">
    <property type="term" value="C:focal adhesion"/>
    <property type="evidence" value="ECO:0007669"/>
    <property type="project" value="TreeGrafter"/>
</dbReference>
<keyword evidence="5" id="KW-0325">Glycoprotein</keyword>
<evidence type="ECO:0000256" key="3">
    <source>
        <dbReference type="ARBA" id="ARBA00022737"/>
    </source>
</evidence>
<dbReference type="GO" id="GO:0009986">
    <property type="term" value="C:cell surface"/>
    <property type="evidence" value="ECO:0007669"/>
    <property type="project" value="TreeGrafter"/>
</dbReference>
<keyword evidence="7" id="KW-1185">Reference proteome</keyword>
<dbReference type="PANTHER" id="PTHR10082:SF36">
    <property type="entry name" value="INTEGRIN BETA-7"/>
    <property type="match status" value="1"/>
</dbReference>
<dbReference type="GO" id="GO:0007229">
    <property type="term" value="P:integrin-mediated signaling pathway"/>
    <property type="evidence" value="ECO:0007669"/>
    <property type="project" value="TreeGrafter"/>
</dbReference>
<dbReference type="GO" id="GO:0007160">
    <property type="term" value="P:cell-matrix adhesion"/>
    <property type="evidence" value="ECO:0007669"/>
    <property type="project" value="TreeGrafter"/>
</dbReference>
<evidence type="ECO:0000256" key="5">
    <source>
        <dbReference type="ARBA" id="ARBA00023180"/>
    </source>
</evidence>
<accession>A0A7K4JUX9</accession>
<dbReference type="SUPFAM" id="SSF57196">
    <property type="entry name" value="EGF/Laminin"/>
    <property type="match status" value="1"/>
</dbReference>
<dbReference type="GO" id="GO:0033627">
    <property type="term" value="P:cell adhesion mediated by integrin"/>
    <property type="evidence" value="ECO:0007669"/>
    <property type="project" value="TreeGrafter"/>
</dbReference>
<proteinExistence type="predicted"/>
<feature type="non-terminal residue" evidence="6">
    <location>
        <position position="78"/>
    </location>
</feature>
<dbReference type="GO" id="GO:0008305">
    <property type="term" value="C:integrin complex"/>
    <property type="evidence" value="ECO:0007669"/>
    <property type="project" value="TreeGrafter"/>
</dbReference>
<protein>
    <submittedName>
        <fullName evidence="6">ITB2 protein</fullName>
    </submittedName>
</protein>
<evidence type="ECO:0000256" key="2">
    <source>
        <dbReference type="ARBA" id="ARBA00022729"/>
    </source>
</evidence>
<keyword evidence="4" id="KW-1015">Disulfide bond</keyword>
<comment type="caution">
    <text evidence="6">The sequence shown here is derived from an EMBL/GenBank/DDBJ whole genome shotgun (WGS) entry which is preliminary data.</text>
</comment>
<dbReference type="GO" id="GO:0050900">
    <property type="term" value="P:leukocyte migration"/>
    <property type="evidence" value="ECO:0007669"/>
    <property type="project" value="TreeGrafter"/>
</dbReference>
<keyword evidence="3" id="KW-0677">Repeat</keyword>
<dbReference type="GO" id="GO:0005178">
    <property type="term" value="F:integrin binding"/>
    <property type="evidence" value="ECO:0007669"/>
    <property type="project" value="TreeGrafter"/>
</dbReference>